<reference evidence="10" key="2">
    <citation type="journal article" date="2021" name="PeerJ">
        <title>Extensive microbial diversity within the chicken gut microbiome revealed by metagenomics and culture.</title>
        <authorList>
            <person name="Gilroy R."/>
            <person name="Ravi A."/>
            <person name="Getino M."/>
            <person name="Pursley I."/>
            <person name="Horton D.L."/>
            <person name="Alikhan N.F."/>
            <person name="Baker D."/>
            <person name="Gharbi K."/>
            <person name="Hall N."/>
            <person name="Watson M."/>
            <person name="Adriaenssens E.M."/>
            <person name="Foster-Nyarko E."/>
            <person name="Jarju S."/>
            <person name="Secka A."/>
            <person name="Antonio M."/>
            <person name="Oren A."/>
            <person name="Chaudhuri R.R."/>
            <person name="La Ragione R."/>
            <person name="Hildebrand F."/>
            <person name="Pallen M.J."/>
        </authorList>
    </citation>
    <scope>NUCLEOTIDE SEQUENCE</scope>
    <source>
        <strain evidence="10">ChiHile30-977</strain>
    </source>
</reference>
<dbReference type="InterPro" id="IPR043129">
    <property type="entry name" value="ATPase_NBD"/>
</dbReference>
<evidence type="ECO:0000256" key="5">
    <source>
        <dbReference type="ARBA" id="ARBA00023004"/>
    </source>
</evidence>
<feature type="domain" description="Gcp-like" evidence="9">
    <location>
        <begin position="56"/>
        <end position="339"/>
    </location>
</feature>
<comment type="similarity">
    <text evidence="8">Belongs to the KAE1 / TsaD family.</text>
</comment>
<gene>
    <name evidence="8 10" type="primary">tsaD</name>
    <name evidence="10" type="ORF">IAA66_03530</name>
</gene>
<keyword evidence="2 8" id="KW-0808">Transferase</keyword>
<dbReference type="InterPro" id="IPR022450">
    <property type="entry name" value="TsaD"/>
</dbReference>
<dbReference type="EC" id="2.3.1.234" evidence="8"/>
<comment type="subcellular location">
    <subcellularLocation>
        <location evidence="8">Cytoplasm</location>
    </subcellularLocation>
</comment>
<dbReference type="HAMAP" id="MF_01445">
    <property type="entry name" value="TsaD"/>
    <property type="match status" value="1"/>
</dbReference>
<dbReference type="InterPro" id="IPR017861">
    <property type="entry name" value="KAE1/TsaD"/>
</dbReference>
<evidence type="ECO:0000313" key="10">
    <source>
        <dbReference type="EMBL" id="HIQ62642.1"/>
    </source>
</evidence>
<comment type="catalytic activity">
    <reaction evidence="7 8">
        <text>L-threonylcarbamoyladenylate + adenosine(37) in tRNA = N(6)-L-threonylcarbamoyladenosine(37) in tRNA + AMP + H(+)</text>
        <dbReference type="Rhea" id="RHEA:37059"/>
        <dbReference type="Rhea" id="RHEA-COMP:10162"/>
        <dbReference type="Rhea" id="RHEA-COMP:10163"/>
        <dbReference type="ChEBI" id="CHEBI:15378"/>
        <dbReference type="ChEBI" id="CHEBI:73682"/>
        <dbReference type="ChEBI" id="CHEBI:74411"/>
        <dbReference type="ChEBI" id="CHEBI:74418"/>
        <dbReference type="ChEBI" id="CHEBI:456215"/>
        <dbReference type="EC" id="2.3.1.234"/>
    </reaction>
</comment>
<evidence type="ECO:0000256" key="3">
    <source>
        <dbReference type="ARBA" id="ARBA00022694"/>
    </source>
</evidence>
<reference evidence="10" key="1">
    <citation type="submission" date="2020-10" db="EMBL/GenBank/DDBJ databases">
        <authorList>
            <person name="Gilroy R."/>
        </authorList>
    </citation>
    <scope>NUCLEOTIDE SEQUENCE</scope>
    <source>
        <strain evidence="10">ChiHile30-977</strain>
    </source>
</reference>
<protein>
    <recommendedName>
        <fullName evidence="8">tRNA N6-adenosine threonylcarbamoyltransferase</fullName>
        <ecNumber evidence="8">2.3.1.234</ecNumber>
    </recommendedName>
    <alternativeName>
        <fullName evidence="8">N6-L-threonylcarbamoyladenine synthase</fullName>
        <shortName evidence="8">t(6)A synthase</shortName>
    </alternativeName>
    <alternativeName>
        <fullName evidence="8">t(6)A37 threonylcarbamoyladenosine biosynthesis protein TsaD</fullName>
    </alternativeName>
    <alternativeName>
        <fullName evidence="8">tRNA threonylcarbamoyladenosine biosynthesis protein TsaD</fullName>
    </alternativeName>
</protein>
<dbReference type="GO" id="GO:0005737">
    <property type="term" value="C:cytoplasm"/>
    <property type="evidence" value="ECO:0007669"/>
    <property type="project" value="UniProtKB-SubCell"/>
</dbReference>
<comment type="cofactor">
    <cofactor evidence="8">
        <name>Fe(2+)</name>
        <dbReference type="ChEBI" id="CHEBI:29033"/>
    </cofactor>
    <text evidence="8">Binds 1 Fe(2+) ion per subunit.</text>
</comment>
<dbReference type="NCBIfam" id="TIGR00329">
    <property type="entry name" value="gcp_kae1"/>
    <property type="match status" value="1"/>
</dbReference>
<dbReference type="AlphaFoldDB" id="A0A9D0YV28"/>
<feature type="binding site" evidence="8">
    <location>
        <position position="199"/>
    </location>
    <ligand>
        <name>substrate</name>
    </ligand>
</feature>
<name>A0A9D0YV28_9FIRM</name>
<keyword evidence="5 8" id="KW-0408">Iron</keyword>
<dbReference type="InterPro" id="IPR000905">
    <property type="entry name" value="Gcp-like_dom"/>
</dbReference>
<dbReference type="CDD" id="cd24133">
    <property type="entry name" value="ASKHA_NBD_TsaD_bac"/>
    <property type="match status" value="1"/>
</dbReference>
<keyword evidence="1 8" id="KW-0963">Cytoplasm</keyword>
<dbReference type="Proteomes" id="UP000886819">
    <property type="component" value="Unassembled WGS sequence"/>
</dbReference>
<dbReference type="PANTHER" id="PTHR11735">
    <property type="entry name" value="TRNA N6-ADENOSINE THREONYLCARBAMOYLTRANSFERASE"/>
    <property type="match status" value="1"/>
</dbReference>
<evidence type="ECO:0000256" key="2">
    <source>
        <dbReference type="ARBA" id="ARBA00022679"/>
    </source>
</evidence>
<sequence length="368" mass="38347">MGPVARTAKGERDVNYAQRAAEKAEAVRRAGHARILAIETSCDETAAAVVEDGRRVLSNVVASQMETHALYGGVVPEIASRQHVEAVDPVVARALEEANLTLPEVDAIAVTYGPGLVGALLVGVSCAKALAFAAGLPLVPVHHIEGHICANYIAHAALEPPFVCLVASGGHSHVLQAVAYGEYRLLGQTMDDAAGEAFDKAARVLNLPYPGGPLLDKLAESGNPDALPLPRPRPEGRYDFSFSGLKTALVNHVHTLRQSGREVAAADIAASFRRAVVDSLASRALLAARETGARALAAAGGVAANSLLRRELEAGAARAGIPCYIPPVSLCTDNAAMIGSAGFYRLMRGELADLTLNAVPGARLAWSD</sequence>
<evidence type="ECO:0000256" key="6">
    <source>
        <dbReference type="ARBA" id="ARBA00023315"/>
    </source>
</evidence>
<organism evidence="10 11">
    <name type="scientific">Candidatus Avichristensenella intestinipullorum</name>
    <dbReference type="NCBI Taxonomy" id="2840693"/>
    <lineage>
        <taxon>Bacteria</taxon>
        <taxon>Bacillati</taxon>
        <taxon>Bacillota</taxon>
        <taxon>Clostridia</taxon>
        <taxon>Candidatus Avichristensenella</taxon>
    </lineage>
</organism>
<evidence type="ECO:0000259" key="9">
    <source>
        <dbReference type="Pfam" id="PF00814"/>
    </source>
</evidence>
<feature type="binding site" evidence="8">
    <location>
        <position position="216"/>
    </location>
    <ligand>
        <name>substrate</name>
    </ligand>
</feature>
<dbReference type="GO" id="GO:0002949">
    <property type="term" value="P:tRNA threonylcarbamoyladenosine modification"/>
    <property type="evidence" value="ECO:0007669"/>
    <property type="project" value="UniProtKB-UniRule"/>
</dbReference>
<evidence type="ECO:0000256" key="4">
    <source>
        <dbReference type="ARBA" id="ARBA00022723"/>
    </source>
</evidence>
<feature type="binding site" evidence="8">
    <location>
        <position position="212"/>
    </location>
    <ligand>
        <name>substrate</name>
    </ligand>
</feature>
<feature type="binding site" evidence="8">
    <location>
        <position position="147"/>
    </location>
    <ligand>
        <name>Fe cation</name>
        <dbReference type="ChEBI" id="CHEBI:24875"/>
    </ligand>
</feature>
<proteinExistence type="inferred from homology"/>
<accession>A0A9D0YV28</accession>
<evidence type="ECO:0000313" key="11">
    <source>
        <dbReference type="Proteomes" id="UP000886819"/>
    </source>
</evidence>
<dbReference type="SUPFAM" id="SSF53067">
    <property type="entry name" value="Actin-like ATPase domain"/>
    <property type="match status" value="2"/>
</dbReference>
<dbReference type="Gene3D" id="3.30.420.40">
    <property type="match status" value="2"/>
</dbReference>
<feature type="binding site" evidence="8">
    <location>
        <position position="333"/>
    </location>
    <ligand>
        <name>Fe cation</name>
        <dbReference type="ChEBI" id="CHEBI:24875"/>
    </ligand>
</feature>
<dbReference type="EMBL" id="DVFI01000050">
    <property type="protein sequence ID" value="HIQ62642.1"/>
    <property type="molecule type" value="Genomic_DNA"/>
</dbReference>
<keyword evidence="6 8" id="KW-0012">Acyltransferase</keyword>
<dbReference type="Pfam" id="PF00814">
    <property type="entry name" value="TsaD"/>
    <property type="match status" value="1"/>
</dbReference>
<dbReference type="NCBIfam" id="TIGR03723">
    <property type="entry name" value="T6A_TsaD_YgjD"/>
    <property type="match status" value="1"/>
</dbReference>
<evidence type="ECO:0000256" key="8">
    <source>
        <dbReference type="HAMAP-Rule" id="MF_01445"/>
    </source>
</evidence>
<evidence type="ECO:0000256" key="7">
    <source>
        <dbReference type="ARBA" id="ARBA00048117"/>
    </source>
</evidence>
<dbReference type="GO" id="GO:0061711">
    <property type="term" value="F:tRNA N(6)-L-threonylcarbamoyladenine synthase activity"/>
    <property type="evidence" value="ECO:0007669"/>
    <property type="project" value="UniProtKB-EC"/>
</dbReference>
<dbReference type="GO" id="GO:0005506">
    <property type="term" value="F:iron ion binding"/>
    <property type="evidence" value="ECO:0007669"/>
    <property type="project" value="UniProtKB-UniRule"/>
</dbReference>
<comment type="caution">
    <text evidence="10">The sequence shown here is derived from an EMBL/GenBank/DDBJ whole genome shotgun (WGS) entry which is preliminary data.</text>
</comment>
<dbReference type="FunFam" id="3.30.420.40:FF:000040">
    <property type="entry name" value="tRNA N6-adenosine threonylcarbamoyltransferase"/>
    <property type="match status" value="1"/>
</dbReference>
<comment type="function">
    <text evidence="8">Required for the formation of a threonylcarbamoyl group on adenosine at position 37 (t(6)A37) in tRNAs that read codons beginning with adenine. Is involved in the transfer of the threonylcarbamoyl moiety of threonylcarbamoyl-AMP (TC-AMP) to the N6 group of A37, together with TsaE and TsaB. TsaD likely plays a direct catalytic role in this reaction.</text>
</comment>
<dbReference type="PANTHER" id="PTHR11735:SF6">
    <property type="entry name" value="TRNA N6-ADENOSINE THREONYLCARBAMOYLTRANSFERASE, MITOCHONDRIAL"/>
    <property type="match status" value="1"/>
</dbReference>
<keyword evidence="3 8" id="KW-0819">tRNA processing</keyword>
<feature type="binding site" evidence="8">
    <location>
        <position position="143"/>
    </location>
    <ligand>
        <name>Fe cation</name>
        <dbReference type="ChEBI" id="CHEBI:24875"/>
    </ligand>
</feature>
<evidence type="ECO:0000256" key="1">
    <source>
        <dbReference type="ARBA" id="ARBA00022490"/>
    </source>
</evidence>
<feature type="binding site" evidence="8">
    <location>
        <position position="305"/>
    </location>
    <ligand>
        <name>substrate</name>
    </ligand>
</feature>
<feature type="binding site" evidence="8">
    <location>
        <begin position="166"/>
        <end position="170"/>
    </location>
    <ligand>
        <name>substrate</name>
    </ligand>
</feature>
<dbReference type="PRINTS" id="PR00789">
    <property type="entry name" value="OSIALOPTASE"/>
</dbReference>
<dbReference type="FunFam" id="3.30.420.40:FF:000012">
    <property type="entry name" value="tRNA N6-adenosine threonylcarbamoyltransferase"/>
    <property type="match status" value="1"/>
</dbReference>
<keyword evidence="4 8" id="KW-0479">Metal-binding</keyword>